<dbReference type="RefSeq" id="WP_223097943.1">
    <property type="nucleotide sequence ID" value="NZ_CP061913.1"/>
</dbReference>
<accession>A0ABV5M7P6</accession>
<reference evidence="1 2" key="1">
    <citation type="submission" date="2024-09" db="EMBL/GenBank/DDBJ databases">
        <authorList>
            <person name="Sun Q."/>
            <person name="Mori K."/>
        </authorList>
    </citation>
    <scope>NUCLEOTIDE SEQUENCE [LARGE SCALE GENOMIC DNA]</scope>
    <source>
        <strain evidence="1 2">JCM 3307</strain>
    </source>
</reference>
<keyword evidence="1" id="KW-0223">Dioxygenase</keyword>
<dbReference type="PANTHER" id="PTHR20883:SF51">
    <property type="entry name" value="PHYTANOYL-COA HYDROXYLASE"/>
    <property type="match status" value="1"/>
</dbReference>
<proteinExistence type="predicted"/>
<dbReference type="Gene3D" id="2.60.120.620">
    <property type="entry name" value="q2cbj1_9rhob like domain"/>
    <property type="match status" value="1"/>
</dbReference>
<evidence type="ECO:0000313" key="1">
    <source>
        <dbReference type="EMBL" id="MFB9444852.1"/>
    </source>
</evidence>
<dbReference type="InterPro" id="IPR008775">
    <property type="entry name" value="Phytyl_CoA_dOase-like"/>
</dbReference>
<keyword evidence="1" id="KW-0560">Oxidoreductase</keyword>
<evidence type="ECO:0000313" key="2">
    <source>
        <dbReference type="Proteomes" id="UP001589608"/>
    </source>
</evidence>
<name>A0ABV5M7P6_9ACTN</name>
<dbReference type="Pfam" id="PF05721">
    <property type="entry name" value="PhyH"/>
    <property type="match status" value="1"/>
</dbReference>
<dbReference type="GO" id="GO:0051213">
    <property type="term" value="F:dioxygenase activity"/>
    <property type="evidence" value="ECO:0007669"/>
    <property type="project" value="UniProtKB-KW"/>
</dbReference>
<comment type="caution">
    <text evidence="1">The sequence shown here is derived from an EMBL/GenBank/DDBJ whole genome shotgun (WGS) entry which is preliminary data.</text>
</comment>
<protein>
    <submittedName>
        <fullName evidence="1">Phytanoyl-CoA dioxygenase family protein</fullName>
    </submittedName>
</protein>
<organism evidence="1 2">
    <name type="scientific">Dactylosporangium vinaceum</name>
    <dbReference type="NCBI Taxonomy" id="53362"/>
    <lineage>
        <taxon>Bacteria</taxon>
        <taxon>Bacillati</taxon>
        <taxon>Actinomycetota</taxon>
        <taxon>Actinomycetes</taxon>
        <taxon>Micromonosporales</taxon>
        <taxon>Micromonosporaceae</taxon>
        <taxon>Dactylosporangium</taxon>
    </lineage>
</organism>
<dbReference type="SUPFAM" id="SSF51197">
    <property type="entry name" value="Clavaminate synthase-like"/>
    <property type="match status" value="1"/>
</dbReference>
<gene>
    <name evidence="1" type="ORF">ACFFTR_17395</name>
</gene>
<sequence length="307" mass="35297">MTSAAPDYGGLTGYEPISDADRKEFLENGFLLVRNVLTEEHRAALEAAMDRVYDEEVAAGTAEHLKKDGTLHLLGFLNRDELFGHLLTQPTIFPYMWGLAGWNIYTHHNHLDVTPPTSVEEPPSWGWHQDGYRQNSDPETMDPNLPRPMFSLKVAYVISDLSETGRGATKVIPGSHLWNSLPRPADTTVHNPDPEGTVEITANPGDCFIFDRRLWHSRSPNYSNITRKMLFIGYTYRWIRILDDMAIDREGEWWKNRTPVQRQLLGEATHTANYWGINWNGYIDEEIPLRKELKTRGLLDRSIPWLR</sequence>
<dbReference type="Proteomes" id="UP001589608">
    <property type="component" value="Unassembled WGS sequence"/>
</dbReference>
<dbReference type="EMBL" id="JBHMCA010000031">
    <property type="protein sequence ID" value="MFB9444852.1"/>
    <property type="molecule type" value="Genomic_DNA"/>
</dbReference>
<dbReference type="PANTHER" id="PTHR20883">
    <property type="entry name" value="PHYTANOYL-COA DIOXYGENASE DOMAIN CONTAINING 1"/>
    <property type="match status" value="1"/>
</dbReference>
<keyword evidence="2" id="KW-1185">Reference proteome</keyword>